<name>A0A6J1SF89_FRAOC</name>
<feature type="compositionally biased region" description="Low complexity" evidence="8">
    <location>
        <begin position="367"/>
        <end position="408"/>
    </location>
</feature>
<keyword evidence="3" id="KW-0540">Nuclease</keyword>
<dbReference type="FunFam" id="3.30.420.10:FF:000019">
    <property type="entry name" value="RNA exonuclease NEF-sp"/>
    <property type="match status" value="1"/>
</dbReference>
<feature type="domain" description="C3H1-type" evidence="9">
    <location>
        <begin position="7"/>
        <end position="35"/>
    </location>
</feature>
<feature type="compositionally biased region" description="Low complexity" evidence="8">
    <location>
        <begin position="183"/>
        <end position="221"/>
    </location>
</feature>
<comment type="subcellular location">
    <subcellularLocation>
        <location evidence="1">Nucleus</location>
    </subcellularLocation>
</comment>
<keyword evidence="4" id="KW-0378">Hydrolase</keyword>
<feature type="compositionally biased region" description="Low complexity" evidence="8">
    <location>
        <begin position="666"/>
        <end position="677"/>
    </location>
</feature>
<evidence type="ECO:0000256" key="1">
    <source>
        <dbReference type="ARBA" id="ARBA00004123"/>
    </source>
</evidence>
<dbReference type="InterPro" id="IPR047021">
    <property type="entry name" value="REXO1/3/4-like"/>
</dbReference>
<dbReference type="RefSeq" id="XP_026277990.1">
    <property type="nucleotide sequence ID" value="XM_026422205.2"/>
</dbReference>
<feature type="region of interest" description="Disordered" evidence="8">
    <location>
        <begin position="143"/>
        <end position="227"/>
    </location>
</feature>
<dbReference type="GO" id="GO:0004527">
    <property type="term" value="F:exonuclease activity"/>
    <property type="evidence" value="ECO:0007669"/>
    <property type="project" value="UniProtKB-KW"/>
</dbReference>
<evidence type="ECO:0000256" key="7">
    <source>
        <dbReference type="PROSITE-ProRule" id="PRU00723"/>
    </source>
</evidence>
<evidence type="ECO:0000256" key="5">
    <source>
        <dbReference type="ARBA" id="ARBA00022839"/>
    </source>
</evidence>
<dbReference type="PANTHER" id="PTHR12801:SF115">
    <property type="entry name" value="FI18136P1-RELATED"/>
    <property type="match status" value="1"/>
</dbReference>
<feature type="region of interest" description="Disordered" evidence="8">
    <location>
        <begin position="263"/>
        <end position="496"/>
    </location>
</feature>
<feature type="compositionally biased region" description="Basic and acidic residues" evidence="8">
    <location>
        <begin position="335"/>
        <end position="352"/>
    </location>
</feature>
<evidence type="ECO:0000313" key="11">
    <source>
        <dbReference type="RefSeq" id="XP_026277990.1"/>
    </source>
</evidence>
<feature type="compositionally biased region" description="Basic and acidic residues" evidence="8">
    <location>
        <begin position="441"/>
        <end position="496"/>
    </location>
</feature>
<dbReference type="Gene3D" id="3.30.420.10">
    <property type="entry name" value="Ribonuclease H-like superfamily/Ribonuclease H"/>
    <property type="match status" value="1"/>
</dbReference>
<evidence type="ECO:0000259" key="9">
    <source>
        <dbReference type="PROSITE" id="PS50103"/>
    </source>
</evidence>
<evidence type="ECO:0000256" key="2">
    <source>
        <dbReference type="ARBA" id="ARBA00006357"/>
    </source>
</evidence>
<reference evidence="11" key="1">
    <citation type="submission" date="2025-08" db="UniProtKB">
        <authorList>
            <consortium name="RefSeq"/>
        </authorList>
    </citation>
    <scope>IDENTIFICATION</scope>
    <source>
        <tissue evidence="11">Whole organism</tissue>
    </source>
</reference>
<dbReference type="KEGG" id="foc:113206223"/>
<dbReference type="Pfam" id="PF15870">
    <property type="entry name" value="EloA-BP1"/>
    <property type="match status" value="1"/>
</dbReference>
<dbReference type="PROSITE" id="PS50103">
    <property type="entry name" value="ZF_C3H1"/>
    <property type="match status" value="1"/>
</dbReference>
<keyword evidence="6" id="KW-0539">Nucleus</keyword>
<proteinExistence type="inferred from homology"/>
<dbReference type="GeneID" id="113206223"/>
<gene>
    <name evidence="11" type="primary">LOC113206223</name>
</gene>
<feature type="compositionally biased region" description="Polar residues" evidence="8">
    <location>
        <begin position="303"/>
        <end position="313"/>
    </location>
</feature>
<dbReference type="Proteomes" id="UP000504606">
    <property type="component" value="Unplaced"/>
</dbReference>
<keyword evidence="7" id="KW-0479">Metal-binding</keyword>
<dbReference type="CDD" id="cd06145">
    <property type="entry name" value="REX1_like"/>
    <property type="match status" value="1"/>
</dbReference>
<keyword evidence="7" id="KW-0863">Zinc-finger</keyword>
<keyword evidence="5 11" id="KW-0269">Exonuclease</keyword>
<keyword evidence="7" id="KW-0862">Zinc</keyword>
<dbReference type="PANTHER" id="PTHR12801">
    <property type="entry name" value="RNA EXONUCLEASE REXO1 / RECO3 FAMILY MEMBER-RELATED"/>
    <property type="match status" value="1"/>
</dbReference>
<feature type="zinc finger region" description="C3H1-type" evidence="7">
    <location>
        <begin position="7"/>
        <end position="35"/>
    </location>
</feature>
<keyword evidence="10" id="KW-1185">Reference proteome</keyword>
<dbReference type="GO" id="GO:0008270">
    <property type="term" value="F:zinc ion binding"/>
    <property type="evidence" value="ECO:0007669"/>
    <property type="project" value="UniProtKB-KW"/>
</dbReference>
<dbReference type="InterPro" id="IPR013520">
    <property type="entry name" value="Ribonucl_H"/>
</dbReference>
<dbReference type="InterPro" id="IPR031736">
    <property type="entry name" value="REXO1-like_dom"/>
</dbReference>
<dbReference type="AlphaFoldDB" id="A0A6J1SF89"/>
<evidence type="ECO:0000256" key="6">
    <source>
        <dbReference type="ARBA" id="ARBA00023242"/>
    </source>
</evidence>
<sequence length="1130" mass="124381">MLPSLGLFSSLECPFYNGGAGQCSRPYCHYRHAKKDPNAAAEPSDEIVGQIPTNEVLQAEDDVKAGTSSEPVHKSRSSLYKAIVDAAPAYSPTPIAQLKSSHIPIPYTPTIPTRSSAVKKSKPSSEYVPHYIGTSRPTYPPYCPSSISSLNSQSNTPGDPLKNPLYELYGPEGAQYSPNDVDPVGTGYSYSPGSTSYTPYSPEYVPSKVNYNPQFSPPDSQLSDDDDNVDLAAETAAQTNGDPGGGENLIDLSELDNLELEFEDDLDNGNDTIMSEIDVKSGGDKELSLESNVMDTDSPVEGAQNQRKSSSSQKAEKRRSSTTSSASDSKKHKSSHESTDKIKSETSKDKAHQSSSDKNGHKDKKTSSSSKKSLSSSSSSNSKKNSSHSSSSKSSSSSLSKSSKTSSSTDVKKGHSSSDSKSKTGSSTSSSSSSKHKEKHRDKERSKEKEKDRTHGKTKDKEKDKDRERIKDKNSKKSSRRASDDKDKGDIQREKIEEEIRKLEVELDASLEDEDTIEQQCYEMFNEYSESLQNQPLPEKTEDQRVTVNEEPVASASSKKRIAHQASQSYLQPNPQPVPTLAKKCSPYQVMRDRWELLKKEKLQTLEAKRASLAVAPPLVPKAVAPTPYSLTNAPQASLPGSGSVSGKKRIAGVPNVAMLLKPPATSTSSSSTSGTSPNRFYNKTAQRVDEFGRLVKVRVAHAPNMDTPAMRKPVVNPSDCRKFKVATRQANVNKLFQAYIDARFGDASHDMALESERNSTQGTESLGVYSHRIIQILKDLRACAETSQNGPKMDGMSGIPNRVVSHNAMLAGKLGAKVSWSIQTGKKEDQPKPNLSLYEQLQSYVLTKEKLQENGFPMPCGEKGCASIKPSSYRTVTQPSDPRQKICVRCLKPYAVNKRGEQVKDEECFFHWGRKYKRYREVETKYSCCDSAGSGCSVSPYHVFEQDWEKSTGYMSTISKPWMESDPGVYALDCEMCYTTGGLELTRVTVIRDDLTVAYETLVKPGHKILDYNTRYSGITEEDLKDVTTNILQVQATLLGMFCDKTILIGHSLESDMKALKLIHPTVVDTSVVFPHKMGPPQKRALRNLAADYLKKIIQNDVGGHDSKEDAVAALELMLWKLKEDEKTR</sequence>
<protein>
    <submittedName>
        <fullName evidence="11">RNA exonuclease 1 homolog</fullName>
    </submittedName>
</protein>
<feature type="region of interest" description="Disordered" evidence="8">
    <location>
        <begin position="662"/>
        <end position="682"/>
    </location>
</feature>
<dbReference type="GO" id="GO:0005634">
    <property type="term" value="C:nucleus"/>
    <property type="evidence" value="ECO:0007669"/>
    <property type="project" value="UniProtKB-SubCell"/>
</dbReference>
<feature type="compositionally biased region" description="Basic and acidic residues" evidence="8">
    <location>
        <begin position="277"/>
        <end position="288"/>
    </location>
</feature>
<evidence type="ECO:0000256" key="4">
    <source>
        <dbReference type="ARBA" id="ARBA00022801"/>
    </source>
</evidence>
<dbReference type="SUPFAM" id="SSF53098">
    <property type="entry name" value="Ribonuclease H-like"/>
    <property type="match status" value="1"/>
</dbReference>
<organism evidence="10 11">
    <name type="scientific">Frankliniella occidentalis</name>
    <name type="common">Western flower thrips</name>
    <name type="synonym">Euthrips occidentalis</name>
    <dbReference type="NCBI Taxonomy" id="133901"/>
    <lineage>
        <taxon>Eukaryota</taxon>
        <taxon>Metazoa</taxon>
        <taxon>Ecdysozoa</taxon>
        <taxon>Arthropoda</taxon>
        <taxon>Hexapoda</taxon>
        <taxon>Insecta</taxon>
        <taxon>Pterygota</taxon>
        <taxon>Neoptera</taxon>
        <taxon>Paraneoptera</taxon>
        <taxon>Thysanoptera</taxon>
        <taxon>Terebrantia</taxon>
        <taxon>Thripoidea</taxon>
        <taxon>Thripidae</taxon>
        <taxon>Frankliniella</taxon>
    </lineage>
</organism>
<feature type="region of interest" description="Disordered" evidence="8">
    <location>
        <begin position="530"/>
        <end position="560"/>
    </location>
</feature>
<dbReference type="SMART" id="SM00479">
    <property type="entry name" value="EXOIII"/>
    <property type="match status" value="1"/>
</dbReference>
<feature type="compositionally biased region" description="Low complexity" evidence="8">
    <location>
        <begin position="145"/>
        <end position="154"/>
    </location>
</feature>
<comment type="similarity">
    <text evidence="2">Belongs to the REXO1/REXO3 family.</text>
</comment>
<feature type="compositionally biased region" description="Low complexity" evidence="8">
    <location>
        <begin position="423"/>
        <end position="433"/>
    </location>
</feature>
<dbReference type="InterPro" id="IPR036397">
    <property type="entry name" value="RNaseH_sf"/>
</dbReference>
<dbReference type="InterPro" id="IPR012337">
    <property type="entry name" value="RNaseH-like_sf"/>
</dbReference>
<dbReference type="OrthoDB" id="16516at2759"/>
<evidence type="ECO:0000256" key="3">
    <source>
        <dbReference type="ARBA" id="ARBA00022722"/>
    </source>
</evidence>
<dbReference type="GO" id="GO:0003676">
    <property type="term" value="F:nucleic acid binding"/>
    <property type="evidence" value="ECO:0007669"/>
    <property type="project" value="InterPro"/>
</dbReference>
<feature type="compositionally biased region" description="Basic and acidic residues" evidence="8">
    <location>
        <begin position="410"/>
        <end position="422"/>
    </location>
</feature>
<accession>A0A6J1SF89</accession>
<dbReference type="InterPro" id="IPR034922">
    <property type="entry name" value="REX1-like_exo"/>
</dbReference>
<dbReference type="InterPro" id="IPR000571">
    <property type="entry name" value="Znf_CCCH"/>
</dbReference>
<evidence type="ECO:0000256" key="8">
    <source>
        <dbReference type="SAM" id="MobiDB-lite"/>
    </source>
</evidence>
<evidence type="ECO:0000313" key="10">
    <source>
        <dbReference type="Proteomes" id="UP000504606"/>
    </source>
</evidence>